<proteinExistence type="predicted"/>
<keyword evidence="2" id="KW-0282">Flagellum</keyword>
<gene>
    <name evidence="2" type="ORF">N7U68_14310</name>
</gene>
<evidence type="ECO:0000313" key="2">
    <source>
        <dbReference type="EMBL" id="UXX82268.1"/>
    </source>
</evidence>
<reference evidence="2" key="1">
    <citation type="submission" date="2022-10" db="EMBL/GenBank/DDBJ databases">
        <title>Roseovarius pelagicus sp. nov., isolated from Arctic seawater.</title>
        <authorList>
            <person name="Hong Y.W."/>
            <person name="Hwang C.Y."/>
        </authorList>
    </citation>
    <scope>NUCLEOTIDE SEQUENCE</scope>
    <source>
        <strain evidence="2">HL-MP18</strain>
    </source>
</reference>
<keyword evidence="3" id="KW-1185">Reference proteome</keyword>
<keyword evidence="2" id="KW-0969">Cilium</keyword>
<keyword evidence="2" id="KW-0966">Cell projection</keyword>
<dbReference type="Gene3D" id="1.20.1330.10">
    <property type="entry name" value="f41 fragment of flagellin, N-terminal domain"/>
    <property type="match status" value="1"/>
</dbReference>
<accession>A0ABY6D845</accession>
<dbReference type="Proteomes" id="UP001064087">
    <property type="component" value="Chromosome"/>
</dbReference>
<dbReference type="EMBL" id="CP106738">
    <property type="protein sequence ID" value="UXX82268.1"/>
    <property type="molecule type" value="Genomic_DNA"/>
</dbReference>
<protein>
    <submittedName>
        <fullName evidence="2">Flagellin</fullName>
    </submittedName>
</protein>
<name>A0ABY6D845_9RHOB</name>
<dbReference type="RefSeq" id="WP_263047243.1">
    <property type="nucleotide sequence ID" value="NZ_CP106738.1"/>
</dbReference>
<evidence type="ECO:0000313" key="3">
    <source>
        <dbReference type="Proteomes" id="UP001064087"/>
    </source>
</evidence>
<dbReference type="InterPro" id="IPR046358">
    <property type="entry name" value="Flagellin_C"/>
</dbReference>
<dbReference type="SUPFAM" id="SSF64518">
    <property type="entry name" value="Phase 1 flagellin"/>
    <property type="match status" value="1"/>
</dbReference>
<sequence length="335" mass="34713">MTLTSIGDLAQTFVMRRQNAALKSRMSQLTLELATGRSADLVRHLGGNMTWLSDIEHQTVVQGGYQTAAREAGITAGAMQSALGRVHELARDLGANAVVAGSTVGSTARNTAAVEARGALEAMIAALNISVAGRPVFAGTDLSTPPLLAGEGLLDAARSATAGAVTAADVASALDVFFGPGGGFETDVYQGNTDDVAAIRLGAGAAVQLSIRADDVALRSVMKNTVMTALADDPGLMLDDAARDTLIGWGAEGLLTQSDALVEIQANLGFAESRIAQAESRISSELSALEIARNTLTSVDPFDTASELEEVQFQLETIYTVTARSSRLNLASFLS</sequence>
<dbReference type="Pfam" id="PF00700">
    <property type="entry name" value="Flagellin_C"/>
    <property type="match status" value="1"/>
</dbReference>
<feature type="domain" description="Flagellin C-terminal" evidence="1">
    <location>
        <begin position="260"/>
        <end position="334"/>
    </location>
</feature>
<organism evidence="2 3">
    <name type="scientific">Roseovarius pelagicus</name>
    <dbReference type="NCBI Taxonomy" id="2980108"/>
    <lineage>
        <taxon>Bacteria</taxon>
        <taxon>Pseudomonadati</taxon>
        <taxon>Pseudomonadota</taxon>
        <taxon>Alphaproteobacteria</taxon>
        <taxon>Rhodobacterales</taxon>
        <taxon>Roseobacteraceae</taxon>
        <taxon>Roseovarius</taxon>
    </lineage>
</organism>
<evidence type="ECO:0000259" key="1">
    <source>
        <dbReference type="Pfam" id="PF00700"/>
    </source>
</evidence>